<proteinExistence type="predicted"/>
<dbReference type="EMBL" id="MKVH01000024">
    <property type="protein sequence ID" value="OJX56885.1"/>
    <property type="molecule type" value="Genomic_DNA"/>
</dbReference>
<evidence type="ECO:0000259" key="5">
    <source>
        <dbReference type="Pfam" id="PF07940"/>
    </source>
</evidence>
<dbReference type="STRING" id="1895771.BGO89_10180"/>
<evidence type="ECO:0000256" key="2">
    <source>
        <dbReference type="ARBA" id="ARBA00022729"/>
    </source>
</evidence>
<dbReference type="InterPro" id="IPR031680">
    <property type="entry name" value="Hepar_II_III_N"/>
</dbReference>
<keyword evidence="4" id="KW-0456">Lyase</keyword>
<protein>
    <submittedName>
        <fullName evidence="7">Uncharacterized protein</fullName>
    </submittedName>
</protein>
<dbReference type="Gene3D" id="1.50.10.100">
    <property type="entry name" value="Chondroitin AC/alginate lyase"/>
    <property type="match status" value="1"/>
</dbReference>
<dbReference type="PANTHER" id="PTHR39210:SF1">
    <property type="entry name" value="HEPARIN-SULFATE LYASE"/>
    <property type="match status" value="1"/>
</dbReference>
<evidence type="ECO:0000256" key="1">
    <source>
        <dbReference type="ARBA" id="ARBA00004418"/>
    </source>
</evidence>
<dbReference type="SUPFAM" id="SSF48230">
    <property type="entry name" value="Chondroitin AC/alginate lyase"/>
    <property type="match status" value="1"/>
</dbReference>
<reference evidence="7 8" key="1">
    <citation type="submission" date="2016-09" db="EMBL/GenBank/DDBJ databases">
        <title>Genome-resolved meta-omics ties microbial dynamics to process performance in biotechnology for thiocyanate degradation.</title>
        <authorList>
            <person name="Kantor R.S."/>
            <person name="Huddy R.J."/>
            <person name="Iyer R."/>
            <person name="Thomas B.C."/>
            <person name="Brown C.T."/>
            <person name="Anantharaman K."/>
            <person name="Tringe S."/>
            <person name="Hettich R.L."/>
            <person name="Harrison S.T."/>
            <person name="Banfield J.F."/>
        </authorList>
    </citation>
    <scope>NUCLEOTIDE SEQUENCE [LARGE SCALE GENOMIC DNA]</scope>
    <source>
        <strain evidence="7">59-99</strain>
    </source>
</reference>
<dbReference type="Pfam" id="PF07940">
    <property type="entry name" value="Hepar_II_III_C"/>
    <property type="match status" value="1"/>
</dbReference>
<dbReference type="Pfam" id="PF16889">
    <property type="entry name" value="Hepar_II_III_N"/>
    <property type="match status" value="1"/>
</dbReference>
<feature type="domain" description="Heparin-sulfate lyase N-terminal" evidence="6">
    <location>
        <begin position="227"/>
        <end position="324"/>
    </location>
</feature>
<evidence type="ECO:0000313" key="7">
    <source>
        <dbReference type="EMBL" id="OJX56885.1"/>
    </source>
</evidence>
<dbReference type="PANTHER" id="PTHR39210">
    <property type="entry name" value="HEPARIN-SULFATE LYASE"/>
    <property type="match status" value="1"/>
</dbReference>
<keyword evidence="2" id="KW-0732">Signal</keyword>
<comment type="caution">
    <text evidence="7">The sequence shown here is derived from an EMBL/GenBank/DDBJ whole genome shotgun (WGS) entry which is preliminary data.</text>
</comment>
<keyword evidence="3" id="KW-0574">Periplasm</keyword>
<dbReference type="GO" id="GO:0016829">
    <property type="term" value="F:lyase activity"/>
    <property type="evidence" value="ECO:0007669"/>
    <property type="project" value="UniProtKB-KW"/>
</dbReference>
<dbReference type="InterPro" id="IPR012480">
    <property type="entry name" value="Hepar_II_III_C"/>
</dbReference>
<gene>
    <name evidence="7" type="ORF">BGO89_10180</name>
</gene>
<organism evidence="7 8">
    <name type="scientific">Candidatus Kapaibacterium thiocyanatum</name>
    <dbReference type="NCBI Taxonomy" id="1895771"/>
    <lineage>
        <taxon>Bacteria</taxon>
        <taxon>Pseudomonadati</taxon>
        <taxon>Candidatus Kapaibacteriota</taxon>
        <taxon>Candidatus Kapaibacteriia</taxon>
        <taxon>Candidatus Kapaibacteriales</taxon>
        <taxon>Candidatus Kapaibacteriaceae</taxon>
        <taxon>Candidatus Kapaibacterium</taxon>
    </lineage>
</organism>
<comment type="subcellular location">
    <subcellularLocation>
        <location evidence="1">Periplasm</location>
    </subcellularLocation>
</comment>
<feature type="domain" description="Heparinase II/III-like C-terminal" evidence="5">
    <location>
        <begin position="376"/>
        <end position="594"/>
    </location>
</feature>
<evidence type="ECO:0000259" key="6">
    <source>
        <dbReference type="Pfam" id="PF16889"/>
    </source>
</evidence>
<sequence>MDRLRLGRADRELRARAAEGSTYTRPSTLWNLKAGLAPTPPAAWIDLHGPAILARAEEIARHRFDILGSGPYTSAAPRWWWEGPTAGIHADTIVDARERAAELPCDHVPLDWTLDPVHGHRFDATAWYADVKVVVQKADFKLPHEFGRGHQWPVCALAALVDQERRDHWYGVLRAQIIDFIVSCPPQYGPQWTVATGPGIRIYNMLLAWDWARQSGMGDGSLDAWIAASVVDHAEHIMATREWSGGMRNSHYLANLFGLVACGLYLDGYAEARSWLTFAVGELDRELRIQFLDDGGNFEASTGYHRHCIDFVEHVTALLDAAVVQDDTIPRPGPEWRRRLDVARRFLAAVTPNPLIGDNDDGMGVMLPDMLTIPAREPFMHFPDFGLTVWHRPSFRLTARCGPIGQHGKGGHAHNDQNSITLRVDDEDVVIDAGTFTYGADPRRRNEDRSTAVHSTLVVQGLEQNDWPDDSVEGLFWMMGDRAKGTILSASATTWDAVHRGYDRPHSRQLVVTDDMIEGADRYDGRHDARVCFHIAPAVGIDIHQEGRVVLTGRTCTVELTWSGGAVDTVPASCAPGYGRTLPSTIVRLHLDGPSMTWRLRVLG</sequence>
<dbReference type="AlphaFoldDB" id="A0A1M3KWY1"/>
<evidence type="ECO:0000256" key="3">
    <source>
        <dbReference type="ARBA" id="ARBA00022764"/>
    </source>
</evidence>
<name>A0A1M3KWY1_9BACT</name>
<accession>A0A1M3KWY1</accession>
<dbReference type="InterPro" id="IPR008929">
    <property type="entry name" value="Chondroitin_lyas"/>
</dbReference>
<dbReference type="Gene3D" id="2.70.98.70">
    <property type="match status" value="1"/>
</dbReference>
<dbReference type="Proteomes" id="UP000184233">
    <property type="component" value="Unassembled WGS sequence"/>
</dbReference>
<evidence type="ECO:0000256" key="4">
    <source>
        <dbReference type="ARBA" id="ARBA00023239"/>
    </source>
</evidence>
<evidence type="ECO:0000313" key="8">
    <source>
        <dbReference type="Proteomes" id="UP000184233"/>
    </source>
</evidence>
<dbReference type="GO" id="GO:0042597">
    <property type="term" value="C:periplasmic space"/>
    <property type="evidence" value="ECO:0007669"/>
    <property type="project" value="UniProtKB-SubCell"/>
</dbReference>